<keyword evidence="7" id="KW-1185">Reference proteome</keyword>
<keyword evidence="3" id="KW-0238">DNA-binding</keyword>
<reference evidence="6 7" key="1">
    <citation type="journal article" date="2019" name="Sci. Rep.">
        <title>A high-quality genome of Eragrostis curvula grass provides insights into Poaceae evolution and supports new strategies to enhance forage quality.</title>
        <authorList>
            <person name="Carballo J."/>
            <person name="Santos B.A.C.M."/>
            <person name="Zappacosta D."/>
            <person name="Garbus I."/>
            <person name="Selva J.P."/>
            <person name="Gallo C.A."/>
            <person name="Diaz A."/>
            <person name="Albertini E."/>
            <person name="Caccamo M."/>
            <person name="Echenique V."/>
        </authorList>
    </citation>
    <scope>NUCLEOTIDE SEQUENCE [LARGE SCALE GENOMIC DNA]</scope>
    <source>
        <strain evidence="7">cv. Victoria</strain>
        <tissue evidence="6">Leaf</tissue>
    </source>
</reference>
<keyword evidence="2" id="KW-0805">Transcription regulation</keyword>
<evidence type="ECO:0008006" key="8">
    <source>
        <dbReference type="Google" id="ProtNLM"/>
    </source>
</evidence>
<comment type="subcellular location">
    <subcellularLocation>
        <location evidence="1">Nucleus</location>
    </subcellularLocation>
</comment>
<dbReference type="Gene3D" id="2.40.330.10">
    <property type="entry name" value="DNA-binding pseudobarrel domain"/>
    <property type="match status" value="1"/>
</dbReference>
<evidence type="ECO:0000256" key="5">
    <source>
        <dbReference type="ARBA" id="ARBA00023242"/>
    </source>
</evidence>
<dbReference type="EMBL" id="RWGY01000031">
    <property type="protein sequence ID" value="TVU14680.1"/>
    <property type="molecule type" value="Genomic_DNA"/>
</dbReference>
<gene>
    <name evidence="6" type="ORF">EJB05_38164</name>
</gene>
<comment type="caution">
    <text evidence="6">The sequence shown here is derived from an EMBL/GenBank/DDBJ whole genome shotgun (WGS) entry which is preliminary data.</text>
</comment>
<dbReference type="GO" id="GO:0003677">
    <property type="term" value="F:DNA binding"/>
    <property type="evidence" value="ECO:0007669"/>
    <property type="project" value="UniProtKB-KW"/>
</dbReference>
<organism evidence="6 7">
    <name type="scientific">Eragrostis curvula</name>
    <name type="common">weeping love grass</name>
    <dbReference type="NCBI Taxonomy" id="38414"/>
    <lineage>
        <taxon>Eukaryota</taxon>
        <taxon>Viridiplantae</taxon>
        <taxon>Streptophyta</taxon>
        <taxon>Embryophyta</taxon>
        <taxon>Tracheophyta</taxon>
        <taxon>Spermatophyta</taxon>
        <taxon>Magnoliopsida</taxon>
        <taxon>Liliopsida</taxon>
        <taxon>Poales</taxon>
        <taxon>Poaceae</taxon>
        <taxon>PACMAD clade</taxon>
        <taxon>Chloridoideae</taxon>
        <taxon>Eragrostideae</taxon>
        <taxon>Eragrostidinae</taxon>
        <taxon>Eragrostis</taxon>
    </lineage>
</organism>
<dbReference type="InterPro" id="IPR015300">
    <property type="entry name" value="DNA-bd_pseudobarrel_sf"/>
</dbReference>
<evidence type="ECO:0000256" key="4">
    <source>
        <dbReference type="ARBA" id="ARBA00023163"/>
    </source>
</evidence>
<evidence type="ECO:0000313" key="7">
    <source>
        <dbReference type="Proteomes" id="UP000324897"/>
    </source>
</evidence>
<keyword evidence="5" id="KW-0539">Nucleus</keyword>
<dbReference type="Proteomes" id="UP000324897">
    <property type="component" value="Unassembled WGS sequence"/>
</dbReference>
<keyword evidence="4" id="KW-0804">Transcription</keyword>
<proteinExistence type="predicted"/>
<accession>A0A5J9TTE0</accession>
<name>A0A5J9TTE0_9POAL</name>
<evidence type="ECO:0000256" key="1">
    <source>
        <dbReference type="ARBA" id="ARBA00004123"/>
    </source>
</evidence>
<evidence type="ECO:0000256" key="2">
    <source>
        <dbReference type="ARBA" id="ARBA00023015"/>
    </source>
</evidence>
<sequence>MTICRPNQPQDNCYMLAEKTSRNEALISRMRWLFIESSSKMTLYAAKLVESQLTGPQMFFSKEFSRMLPEVKTTLIMDYEGSDNPVTGTLIKTFRGISRITKGWKKFREEHNLKHGVVYIFNFFRPLDRLDKRWGLSVHRA</sequence>
<feature type="non-terminal residue" evidence="6">
    <location>
        <position position="1"/>
    </location>
</feature>
<dbReference type="GO" id="GO:0005634">
    <property type="term" value="C:nucleus"/>
    <property type="evidence" value="ECO:0007669"/>
    <property type="project" value="UniProtKB-SubCell"/>
</dbReference>
<evidence type="ECO:0000313" key="6">
    <source>
        <dbReference type="EMBL" id="TVU14680.1"/>
    </source>
</evidence>
<protein>
    <recommendedName>
        <fullName evidence="8">TF-B3 domain-containing protein</fullName>
    </recommendedName>
</protein>
<dbReference type="SUPFAM" id="SSF101936">
    <property type="entry name" value="DNA-binding pseudobarrel domain"/>
    <property type="match status" value="1"/>
</dbReference>
<evidence type="ECO:0000256" key="3">
    <source>
        <dbReference type="ARBA" id="ARBA00023125"/>
    </source>
</evidence>
<dbReference type="AlphaFoldDB" id="A0A5J9TTE0"/>
<dbReference type="Gramene" id="TVU14680">
    <property type="protein sequence ID" value="TVU14680"/>
    <property type="gene ID" value="EJB05_38164"/>
</dbReference>